<dbReference type="Gene3D" id="3.40.50.2000">
    <property type="entry name" value="Glycogen Phosphorylase B"/>
    <property type="match status" value="1"/>
</dbReference>
<reference evidence="1 2" key="1">
    <citation type="submission" date="2018-06" db="EMBL/GenBank/DDBJ databases">
        <title>Complete genome of Desulfovibrio marinus P48SEP.</title>
        <authorList>
            <person name="Crispim J.S."/>
            <person name="Vidigal P.M.P."/>
            <person name="Silva L.C.F."/>
            <person name="Araujo L.C."/>
            <person name="Laguardia C.N."/>
            <person name="Dias R.S."/>
            <person name="Sousa M.P."/>
            <person name="Paula S.O."/>
            <person name="Silva C."/>
        </authorList>
    </citation>
    <scope>NUCLEOTIDE SEQUENCE [LARGE SCALE GENOMIC DNA]</scope>
    <source>
        <strain evidence="1 2">P48SEP</strain>
    </source>
</reference>
<comment type="caution">
    <text evidence="1">The sequence shown here is derived from an EMBL/GenBank/DDBJ whole genome shotgun (WGS) entry which is preliminary data.</text>
</comment>
<organism evidence="1 2">
    <name type="scientific">Oceanidesulfovibrio marinus</name>
    <dbReference type="NCBI Taxonomy" id="370038"/>
    <lineage>
        <taxon>Bacteria</taxon>
        <taxon>Pseudomonadati</taxon>
        <taxon>Thermodesulfobacteriota</taxon>
        <taxon>Desulfovibrionia</taxon>
        <taxon>Desulfovibrionales</taxon>
        <taxon>Desulfovibrionaceae</taxon>
        <taxon>Oceanidesulfovibrio</taxon>
    </lineage>
</organism>
<dbReference type="OrthoDB" id="9815690at2"/>
<sequence length="113" mass="12414">MFIGLTRLVVVSYRLPDALNKDEQGDWKVVPGAGCLVTAMAPVLRDRCGTCRGWSVTSVGAEVLDLLASFSNEAGYEVKPVGMTAEAVNDFYCGLSHEVVWPLCHKLQYRCNF</sequence>
<gene>
    <name evidence="1" type="ORF">DQK91_23640</name>
</gene>
<dbReference type="SUPFAM" id="SSF53756">
    <property type="entry name" value="UDP-Glycosyltransferase/glycogen phosphorylase"/>
    <property type="match status" value="1"/>
</dbReference>
<dbReference type="EMBL" id="QMIF01000375">
    <property type="protein sequence ID" value="TVM23314.1"/>
    <property type="molecule type" value="Genomic_DNA"/>
</dbReference>
<evidence type="ECO:0000313" key="1">
    <source>
        <dbReference type="EMBL" id="TVM23314.1"/>
    </source>
</evidence>
<name>A0A6P1ZAN5_9BACT</name>
<protein>
    <submittedName>
        <fullName evidence="1">Uncharacterized protein</fullName>
    </submittedName>
</protein>
<dbReference type="Proteomes" id="UP000434052">
    <property type="component" value="Unassembled WGS sequence"/>
</dbReference>
<accession>A0A6P1ZAN5</accession>
<proteinExistence type="predicted"/>
<evidence type="ECO:0000313" key="2">
    <source>
        <dbReference type="Proteomes" id="UP000434052"/>
    </source>
</evidence>
<dbReference type="AlphaFoldDB" id="A0A6P1ZAN5"/>